<gene>
    <name evidence="1" type="ORF">M9H77_30630</name>
</gene>
<protein>
    <submittedName>
        <fullName evidence="1">Uncharacterized protein</fullName>
    </submittedName>
</protein>
<comment type="caution">
    <text evidence="1">The sequence shown here is derived from an EMBL/GenBank/DDBJ whole genome shotgun (WGS) entry which is preliminary data.</text>
</comment>
<evidence type="ECO:0000313" key="1">
    <source>
        <dbReference type="EMBL" id="KAI5653443.1"/>
    </source>
</evidence>
<organism evidence="1 2">
    <name type="scientific">Catharanthus roseus</name>
    <name type="common">Madagascar periwinkle</name>
    <name type="synonym">Vinca rosea</name>
    <dbReference type="NCBI Taxonomy" id="4058"/>
    <lineage>
        <taxon>Eukaryota</taxon>
        <taxon>Viridiplantae</taxon>
        <taxon>Streptophyta</taxon>
        <taxon>Embryophyta</taxon>
        <taxon>Tracheophyta</taxon>
        <taxon>Spermatophyta</taxon>
        <taxon>Magnoliopsida</taxon>
        <taxon>eudicotyledons</taxon>
        <taxon>Gunneridae</taxon>
        <taxon>Pentapetalae</taxon>
        <taxon>asterids</taxon>
        <taxon>lamiids</taxon>
        <taxon>Gentianales</taxon>
        <taxon>Apocynaceae</taxon>
        <taxon>Rauvolfioideae</taxon>
        <taxon>Vinceae</taxon>
        <taxon>Catharanthinae</taxon>
        <taxon>Catharanthus</taxon>
    </lineage>
</organism>
<keyword evidence="2" id="KW-1185">Reference proteome</keyword>
<proteinExistence type="predicted"/>
<sequence>MKEHRNKVSKTPRFVKFLSKIPFLQILFKKKIKSETFETLKFMENYFYNLRTLFFERIVVLRHLNQTIEDELCHVQQAWERLEQQLSCLEKKETGSQPIKTWSLIKQALRNIFGVENREGQTQGQVKEKFMESLMGEKSTKVDETSQK</sequence>
<name>A0ACB9ZXR9_CATRO</name>
<evidence type="ECO:0000313" key="2">
    <source>
        <dbReference type="Proteomes" id="UP001060085"/>
    </source>
</evidence>
<dbReference type="EMBL" id="CM044707">
    <property type="protein sequence ID" value="KAI5653443.1"/>
    <property type="molecule type" value="Genomic_DNA"/>
</dbReference>
<reference evidence="2" key="1">
    <citation type="journal article" date="2023" name="Nat. Plants">
        <title>Single-cell RNA sequencing provides a high-resolution roadmap for understanding the multicellular compartmentation of specialized metabolism.</title>
        <authorList>
            <person name="Sun S."/>
            <person name="Shen X."/>
            <person name="Li Y."/>
            <person name="Li Y."/>
            <person name="Wang S."/>
            <person name="Li R."/>
            <person name="Zhang H."/>
            <person name="Shen G."/>
            <person name="Guo B."/>
            <person name="Wei J."/>
            <person name="Xu J."/>
            <person name="St-Pierre B."/>
            <person name="Chen S."/>
            <person name="Sun C."/>
        </authorList>
    </citation>
    <scope>NUCLEOTIDE SEQUENCE [LARGE SCALE GENOMIC DNA]</scope>
</reference>
<accession>A0ACB9ZXR9</accession>
<dbReference type="Proteomes" id="UP001060085">
    <property type="component" value="Linkage Group LG07"/>
</dbReference>